<protein>
    <recommendedName>
        <fullName evidence="3">C2H2-type domain-containing protein</fullName>
    </recommendedName>
</protein>
<dbReference type="EMBL" id="BMAV01019298">
    <property type="protein sequence ID" value="GFY72235.1"/>
    <property type="molecule type" value="Genomic_DNA"/>
</dbReference>
<gene>
    <name evidence="4" type="ORF">TNIN_95411</name>
</gene>
<organism evidence="4 5">
    <name type="scientific">Trichonephila inaurata madagascariensis</name>
    <dbReference type="NCBI Taxonomy" id="2747483"/>
    <lineage>
        <taxon>Eukaryota</taxon>
        <taxon>Metazoa</taxon>
        <taxon>Ecdysozoa</taxon>
        <taxon>Arthropoda</taxon>
        <taxon>Chelicerata</taxon>
        <taxon>Arachnida</taxon>
        <taxon>Araneae</taxon>
        <taxon>Araneomorphae</taxon>
        <taxon>Entelegynae</taxon>
        <taxon>Araneoidea</taxon>
        <taxon>Nephilidae</taxon>
        <taxon>Trichonephila</taxon>
        <taxon>Trichonephila inaurata</taxon>
    </lineage>
</organism>
<evidence type="ECO:0000259" key="3">
    <source>
        <dbReference type="PROSITE" id="PS50157"/>
    </source>
</evidence>
<keyword evidence="1" id="KW-0863">Zinc-finger</keyword>
<feature type="region of interest" description="Disordered" evidence="2">
    <location>
        <begin position="481"/>
        <end position="520"/>
    </location>
</feature>
<feature type="domain" description="C2H2-type" evidence="3">
    <location>
        <begin position="57"/>
        <end position="85"/>
    </location>
</feature>
<sequence length="671" mass="73935">MVLGGDISIPNVPEIIDLTNAWGSKLTGSPPMPAFPSPTFAQVAAGKPYHRTSNKTVVCQYCEMKFNRDCELHDHLSAVHDFQKQRSTVDNKKKTKSETKRNPSEKQQEDHKSRTFKCDKCKFTSVSGKGLFYHKRQAHKKTPSPESALSSADSKLPTVKNTLPLSLLDGCLVATFPIADIIPCPFGTCDISFGTVDWSRSLAKCQNHLVFDHEAVIMRVKQVCSKCKQEFLECPAEHHCFVQQGYQLASAPATSTSYDVCKSSFKTAKGLKHHILQKHGVKRESTAPIPPPKKAQEESATVSVPQTSTNQTNNDNTQNTASLEAQVEVKKRSVAVKNQQSAASPLIPGVHMSDGALHYAFPLPLTIDCPVPGCKHNFHTQKWYTSSASVKRHLTAFHRKANLPVVYWCTLCKKRIRQPANHICLKTSALNTGSAVGDWQCEVCSFTAASKLGLQNHAMMHKRQAIAATLPSLNLPISTKAKKAKKKKLDPISSGDPRESRLAPSGSDAPQQNTTIPCEDSSLTGRGLTCHLLPYLIASTNHWRFFLKSTKLTGSGSTLKISLTILSQRYKTTSNCNGLHHLMADKRLALIHEVPDPTVPPERPPVLEQLSESFVAACLKSSENSAPGPDLISTGERWTPRAKFSRRYLPEIVRYPCKVEGIVHDPDSKGR</sequence>
<name>A0A8X6YG02_9ARAC</name>
<feature type="region of interest" description="Disordered" evidence="2">
    <location>
        <begin position="82"/>
        <end position="111"/>
    </location>
</feature>
<dbReference type="PROSITE" id="PS00028">
    <property type="entry name" value="ZINC_FINGER_C2H2_1"/>
    <property type="match status" value="1"/>
</dbReference>
<feature type="region of interest" description="Disordered" evidence="2">
    <location>
        <begin position="277"/>
        <end position="320"/>
    </location>
</feature>
<feature type="compositionally biased region" description="Polar residues" evidence="2">
    <location>
        <begin position="508"/>
        <end position="520"/>
    </location>
</feature>
<dbReference type="PROSITE" id="PS50157">
    <property type="entry name" value="ZINC_FINGER_C2H2_2"/>
    <property type="match status" value="1"/>
</dbReference>
<evidence type="ECO:0000256" key="1">
    <source>
        <dbReference type="PROSITE-ProRule" id="PRU00042"/>
    </source>
</evidence>
<dbReference type="GO" id="GO:0008270">
    <property type="term" value="F:zinc ion binding"/>
    <property type="evidence" value="ECO:0007669"/>
    <property type="project" value="UniProtKB-KW"/>
</dbReference>
<feature type="compositionally biased region" description="Low complexity" evidence="2">
    <location>
        <begin position="306"/>
        <end position="320"/>
    </location>
</feature>
<proteinExistence type="predicted"/>
<keyword evidence="1" id="KW-0479">Metal-binding</keyword>
<evidence type="ECO:0000313" key="5">
    <source>
        <dbReference type="Proteomes" id="UP000886998"/>
    </source>
</evidence>
<dbReference type="SMART" id="SM00355">
    <property type="entry name" value="ZnF_C2H2"/>
    <property type="match status" value="6"/>
</dbReference>
<accession>A0A8X6YG02</accession>
<evidence type="ECO:0000313" key="4">
    <source>
        <dbReference type="EMBL" id="GFY72235.1"/>
    </source>
</evidence>
<evidence type="ECO:0000256" key="2">
    <source>
        <dbReference type="SAM" id="MobiDB-lite"/>
    </source>
</evidence>
<dbReference type="AlphaFoldDB" id="A0A8X6YG02"/>
<comment type="caution">
    <text evidence="4">The sequence shown here is derived from an EMBL/GenBank/DDBJ whole genome shotgun (WGS) entry which is preliminary data.</text>
</comment>
<dbReference type="InterPro" id="IPR013087">
    <property type="entry name" value="Znf_C2H2_type"/>
</dbReference>
<reference evidence="4" key="1">
    <citation type="submission" date="2020-08" db="EMBL/GenBank/DDBJ databases">
        <title>Multicomponent nature underlies the extraordinary mechanical properties of spider dragline silk.</title>
        <authorList>
            <person name="Kono N."/>
            <person name="Nakamura H."/>
            <person name="Mori M."/>
            <person name="Yoshida Y."/>
            <person name="Ohtoshi R."/>
            <person name="Malay A.D."/>
            <person name="Moran D.A.P."/>
            <person name="Tomita M."/>
            <person name="Numata K."/>
            <person name="Arakawa K."/>
        </authorList>
    </citation>
    <scope>NUCLEOTIDE SEQUENCE</scope>
</reference>
<dbReference type="Proteomes" id="UP000886998">
    <property type="component" value="Unassembled WGS sequence"/>
</dbReference>
<keyword evidence="5" id="KW-1185">Reference proteome</keyword>
<keyword evidence="1" id="KW-0862">Zinc</keyword>